<evidence type="ECO:0000256" key="1">
    <source>
        <dbReference type="ARBA" id="ARBA00008005"/>
    </source>
</evidence>
<comment type="caution">
    <text evidence="3">The sequence shown here is derived from an EMBL/GenBank/DDBJ whole genome shotgun (WGS) entry which is preliminary data.</text>
</comment>
<organism evidence="3 4">
    <name type="scientific">Streptomyces tuirus</name>
    <dbReference type="NCBI Taxonomy" id="68278"/>
    <lineage>
        <taxon>Bacteria</taxon>
        <taxon>Bacillati</taxon>
        <taxon>Actinomycetota</taxon>
        <taxon>Actinomycetes</taxon>
        <taxon>Kitasatosporales</taxon>
        <taxon>Streptomycetaceae</taxon>
        <taxon>Streptomyces</taxon>
    </lineage>
</organism>
<comment type="similarity">
    <text evidence="1">Belongs to the myoviridae tail sheath protein family.</text>
</comment>
<dbReference type="PANTHER" id="PTHR35861:SF1">
    <property type="entry name" value="PHAGE TAIL SHEATH PROTEIN"/>
    <property type="match status" value="1"/>
</dbReference>
<dbReference type="PANTHER" id="PTHR35861">
    <property type="match status" value="1"/>
</dbReference>
<keyword evidence="4" id="KW-1185">Reference proteome</keyword>
<dbReference type="Pfam" id="PF17482">
    <property type="entry name" value="Phage_sheath_1C"/>
    <property type="match status" value="1"/>
</dbReference>
<name>A0A941J0D5_9ACTN</name>
<reference evidence="3 4" key="1">
    <citation type="submission" date="2021-04" db="EMBL/GenBank/DDBJ databases">
        <title>Characterization of the biosynthetic gene cluster of new lipopeptides with antitumor activity in the genome of the marine Streptomyces PHM034.</title>
        <authorList>
            <person name="Ceniceros A."/>
            <person name="Canedo L."/>
            <person name="Mendez C."/>
            <person name="Olano C."/>
            <person name="Schleissner C."/>
            <person name="Cuevas C."/>
            <person name="De La Calle F."/>
            <person name="Salas J.A."/>
        </authorList>
    </citation>
    <scope>NUCLEOTIDE SEQUENCE [LARGE SCALE GENOMIC DNA]</scope>
    <source>
        <strain evidence="3 4">PHM034</strain>
    </source>
</reference>
<evidence type="ECO:0000259" key="2">
    <source>
        <dbReference type="Pfam" id="PF17482"/>
    </source>
</evidence>
<dbReference type="Proteomes" id="UP000682308">
    <property type="component" value="Unassembled WGS sequence"/>
</dbReference>
<dbReference type="InterPro" id="IPR052042">
    <property type="entry name" value="Tail_sheath_structural"/>
</dbReference>
<gene>
    <name evidence="3" type="ORF">KEF29_24170</name>
</gene>
<protein>
    <submittedName>
        <fullName evidence="3">Phage tail sheath family protein</fullName>
    </submittedName>
</protein>
<dbReference type="EMBL" id="JAGTPG010000002">
    <property type="protein sequence ID" value="MBR8641433.1"/>
    <property type="molecule type" value="Genomic_DNA"/>
</dbReference>
<sequence length="264" mass="29281">MAPDLWRVEREAHPIAQAIAAHCGRTGDRIALLHTRVGLAPADVPSRPFDLPEPDARFAAVYYPWLTVTDSDGSRRLVPATGHVSGLCGRVDAEQGVHTAPVSALVGVLEHERELTYEERELLAGRGVNCLRPRAFPERSIWVSDARTLSLEPDWTQLGVRRLVSHARASLERGTRWTTTEPDPDRARALIRRSATTFLTDLWRQGALHGWTADEAFRVVCDDRNNTPEGMARGRVNLDVGLAAVRPAEFIDFRVQQPIGHTPA</sequence>
<evidence type="ECO:0000313" key="4">
    <source>
        <dbReference type="Proteomes" id="UP000682308"/>
    </source>
</evidence>
<dbReference type="InterPro" id="IPR020287">
    <property type="entry name" value="Tail_sheath_C"/>
</dbReference>
<proteinExistence type="inferred from homology"/>
<dbReference type="Gene3D" id="3.40.50.11780">
    <property type="match status" value="1"/>
</dbReference>
<evidence type="ECO:0000313" key="3">
    <source>
        <dbReference type="EMBL" id="MBR8641433.1"/>
    </source>
</evidence>
<accession>A0A941J0D5</accession>
<feature type="domain" description="Tail sheath protein C-terminal" evidence="2">
    <location>
        <begin position="153"/>
        <end position="256"/>
    </location>
</feature>
<dbReference type="AlphaFoldDB" id="A0A941J0D5"/>